<dbReference type="OrthoDB" id="60621at2759"/>
<evidence type="ECO:0000256" key="1">
    <source>
        <dbReference type="SAM" id="MobiDB-lite"/>
    </source>
</evidence>
<dbReference type="GO" id="GO:0036064">
    <property type="term" value="C:ciliary basal body"/>
    <property type="evidence" value="ECO:0007669"/>
    <property type="project" value="TreeGrafter"/>
</dbReference>
<evidence type="ECO:0008006" key="4">
    <source>
        <dbReference type="Google" id="ProtNLM"/>
    </source>
</evidence>
<dbReference type="STRING" id="947166.A0A1D1UMB5"/>
<dbReference type="Gene3D" id="1.20.1270.60">
    <property type="entry name" value="Arfaptin homology (AH) domain/BAR domain"/>
    <property type="match status" value="1"/>
</dbReference>
<comment type="caution">
    <text evidence="2">The sequence shown here is derived from an EMBL/GenBank/DDBJ whole genome shotgun (WGS) entry which is preliminary data.</text>
</comment>
<dbReference type="Pfam" id="PF06730">
    <property type="entry name" value="FAM92"/>
    <property type="match status" value="1"/>
</dbReference>
<dbReference type="AlphaFoldDB" id="A0A1D1UMB5"/>
<accession>A0A1D1UMB5</accession>
<sequence length="368" mass="41521">MDLSYLTPIFETTSLEYQAKISLARAEKTQENFGNFCHLFSTYSRIVAQARDRGDVLSTDLKKYAEEQQSSPTSKQSYDDFASLLYTMQSQEEARVRRLESKVVAGFSKYSYICYSFLDHIKKAMAVREREHKKAEDFARNQNRFIGNINLKHHKQEKVQTAVHDSKRAQELLKRESDKFEGQKNEDLRRILMNFAEVELVFHAQALELYTSAYNLCKTMGSNADIAHFRKSIAVPLAPPEGNPLAGVNQQLSGVEVKKEEGVTGESVAGEITAGEDSGEVTEILATTDEATVDTADETAQQPRGSVKAVPKRPRRKSSVRRSSLTPAQIRRFSKQFGVSEKEYREESTHNLAEHPKNVLKGSGRTAR</sequence>
<feature type="compositionally biased region" description="Basic residues" evidence="1">
    <location>
        <begin position="310"/>
        <end position="320"/>
    </location>
</feature>
<dbReference type="InterPro" id="IPR009602">
    <property type="entry name" value="CBAR/FAM92"/>
</dbReference>
<dbReference type="GO" id="GO:0060271">
    <property type="term" value="P:cilium assembly"/>
    <property type="evidence" value="ECO:0007669"/>
    <property type="project" value="TreeGrafter"/>
</dbReference>
<reference evidence="2 3" key="1">
    <citation type="journal article" date="2016" name="Nat. Commun.">
        <title>Extremotolerant tardigrade genome and improved radiotolerance of human cultured cells by tardigrade-unique protein.</title>
        <authorList>
            <person name="Hashimoto T."/>
            <person name="Horikawa D.D."/>
            <person name="Saito Y."/>
            <person name="Kuwahara H."/>
            <person name="Kozuka-Hata H."/>
            <person name="Shin-I T."/>
            <person name="Minakuchi Y."/>
            <person name="Ohishi K."/>
            <person name="Motoyama A."/>
            <person name="Aizu T."/>
            <person name="Enomoto A."/>
            <person name="Kondo K."/>
            <person name="Tanaka S."/>
            <person name="Hara Y."/>
            <person name="Koshikawa S."/>
            <person name="Sagara H."/>
            <person name="Miura T."/>
            <person name="Yokobori S."/>
            <person name="Miyagawa K."/>
            <person name="Suzuki Y."/>
            <person name="Kubo T."/>
            <person name="Oyama M."/>
            <person name="Kohara Y."/>
            <person name="Fujiyama A."/>
            <person name="Arakawa K."/>
            <person name="Katayama T."/>
            <person name="Toyoda A."/>
            <person name="Kunieda T."/>
        </authorList>
    </citation>
    <scope>NUCLEOTIDE SEQUENCE [LARGE SCALE GENOMIC DNA]</scope>
    <source>
        <strain evidence="2 3">YOKOZUNA-1</strain>
    </source>
</reference>
<name>A0A1D1UMB5_RAMVA</name>
<evidence type="ECO:0000313" key="3">
    <source>
        <dbReference type="Proteomes" id="UP000186922"/>
    </source>
</evidence>
<dbReference type="GO" id="GO:0035869">
    <property type="term" value="C:ciliary transition zone"/>
    <property type="evidence" value="ECO:0007669"/>
    <property type="project" value="TreeGrafter"/>
</dbReference>
<organism evidence="2 3">
    <name type="scientific">Ramazzottius varieornatus</name>
    <name type="common">Water bear</name>
    <name type="synonym">Tardigrade</name>
    <dbReference type="NCBI Taxonomy" id="947166"/>
    <lineage>
        <taxon>Eukaryota</taxon>
        <taxon>Metazoa</taxon>
        <taxon>Ecdysozoa</taxon>
        <taxon>Tardigrada</taxon>
        <taxon>Eutardigrada</taxon>
        <taxon>Parachela</taxon>
        <taxon>Hypsibioidea</taxon>
        <taxon>Ramazzottiidae</taxon>
        <taxon>Ramazzottius</taxon>
    </lineage>
</organism>
<dbReference type="PANTHER" id="PTHR21223:SF2">
    <property type="entry name" value="CBY1-INTERACTING BAR DOMAIN-CONTAINING PROTEIN HOMOLOG"/>
    <property type="match status" value="1"/>
</dbReference>
<protein>
    <recommendedName>
        <fullName evidence="4">BAR domain-containing protein</fullName>
    </recommendedName>
</protein>
<dbReference type="PANTHER" id="PTHR21223">
    <property type="entry name" value="CBY1-INTERACTING BAR DOMAIN-CONTAINING PROTEIN HOMOLOG"/>
    <property type="match status" value="1"/>
</dbReference>
<dbReference type="EMBL" id="BDGG01000001">
    <property type="protein sequence ID" value="GAU87493.1"/>
    <property type="molecule type" value="Genomic_DNA"/>
</dbReference>
<keyword evidence="3" id="KW-1185">Reference proteome</keyword>
<evidence type="ECO:0000313" key="2">
    <source>
        <dbReference type="EMBL" id="GAU87493.1"/>
    </source>
</evidence>
<feature type="compositionally biased region" description="Basic and acidic residues" evidence="1">
    <location>
        <begin position="340"/>
        <end position="357"/>
    </location>
</feature>
<dbReference type="Proteomes" id="UP000186922">
    <property type="component" value="Unassembled WGS sequence"/>
</dbReference>
<gene>
    <name evidence="2" type="primary">RvY_00327-1</name>
    <name evidence="2" type="synonym">RvY_00327.1</name>
    <name evidence="2" type="ORF">RvY_00327</name>
</gene>
<dbReference type="InterPro" id="IPR027267">
    <property type="entry name" value="AH/BAR_dom_sf"/>
</dbReference>
<dbReference type="SUPFAM" id="SSF103657">
    <property type="entry name" value="BAR/IMD domain-like"/>
    <property type="match status" value="1"/>
</dbReference>
<feature type="region of interest" description="Disordered" evidence="1">
    <location>
        <begin position="289"/>
        <end position="368"/>
    </location>
</feature>
<proteinExistence type="predicted"/>